<keyword evidence="5" id="KW-0479">Metal-binding</keyword>
<dbReference type="Pfam" id="PF12627">
    <property type="entry name" value="PolyA_pol_RNAbd"/>
    <property type="match status" value="1"/>
</dbReference>
<organism evidence="13 14">
    <name type="scientific">Candidatus Blautia merdavium</name>
    <dbReference type="NCBI Taxonomy" id="2838494"/>
    <lineage>
        <taxon>Bacteria</taxon>
        <taxon>Bacillati</taxon>
        <taxon>Bacillota</taxon>
        <taxon>Clostridia</taxon>
        <taxon>Lachnospirales</taxon>
        <taxon>Lachnospiraceae</taxon>
        <taxon>Blautia</taxon>
    </lineage>
</organism>
<dbReference type="AlphaFoldDB" id="A0A9D2TDD8"/>
<feature type="domain" description="Poly A polymerase head" evidence="10">
    <location>
        <begin position="23"/>
        <end position="143"/>
    </location>
</feature>
<dbReference type="GO" id="GO:0046872">
    <property type="term" value="F:metal ion binding"/>
    <property type="evidence" value="ECO:0007669"/>
    <property type="project" value="UniProtKB-KW"/>
</dbReference>
<evidence type="ECO:0000256" key="4">
    <source>
        <dbReference type="ARBA" id="ARBA00022695"/>
    </source>
</evidence>
<dbReference type="GO" id="GO:0008033">
    <property type="term" value="P:tRNA processing"/>
    <property type="evidence" value="ECO:0007669"/>
    <property type="project" value="UniProtKB-KW"/>
</dbReference>
<dbReference type="InterPro" id="IPR003607">
    <property type="entry name" value="HD/PDEase_dom"/>
</dbReference>
<dbReference type="SUPFAM" id="SSF81301">
    <property type="entry name" value="Nucleotidyltransferase"/>
    <property type="match status" value="1"/>
</dbReference>
<dbReference type="PANTHER" id="PTHR46173">
    <property type="entry name" value="CCA TRNA NUCLEOTIDYLTRANSFERASE 1, MITOCHONDRIAL"/>
    <property type="match status" value="1"/>
</dbReference>
<evidence type="ECO:0000256" key="9">
    <source>
        <dbReference type="RuleBase" id="RU003953"/>
    </source>
</evidence>
<dbReference type="Pfam" id="PF01743">
    <property type="entry name" value="PolyA_pol"/>
    <property type="match status" value="1"/>
</dbReference>
<dbReference type="CDD" id="cd00077">
    <property type="entry name" value="HDc"/>
    <property type="match status" value="1"/>
</dbReference>
<dbReference type="EMBL" id="DWVZ01000188">
    <property type="protein sequence ID" value="HJC64618.1"/>
    <property type="molecule type" value="Genomic_DNA"/>
</dbReference>
<comment type="cofactor">
    <cofactor evidence="1">
        <name>Mg(2+)</name>
        <dbReference type="ChEBI" id="CHEBI:18420"/>
    </cofactor>
</comment>
<feature type="domain" description="CCA-adding enzyme C-terminal" evidence="12">
    <location>
        <begin position="294"/>
        <end position="435"/>
    </location>
</feature>
<reference evidence="13" key="1">
    <citation type="journal article" date="2021" name="PeerJ">
        <title>Extensive microbial diversity within the chicken gut microbiome revealed by metagenomics and culture.</title>
        <authorList>
            <person name="Gilroy R."/>
            <person name="Ravi A."/>
            <person name="Getino M."/>
            <person name="Pursley I."/>
            <person name="Horton D.L."/>
            <person name="Alikhan N.F."/>
            <person name="Baker D."/>
            <person name="Gharbi K."/>
            <person name="Hall N."/>
            <person name="Watson M."/>
            <person name="Adriaenssens E.M."/>
            <person name="Foster-Nyarko E."/>
            <person name="Jarju S."/>
            <person name="Secka A."/>
            <person name="Antonio M."/>
            <person name="Oren A."/>
            <person name="Chaudhuri R.R."/>
            <person name="La Ragione R."/>
            <person name="Hildebrand F."/>
            <person name="Pallen M.J."/>
        </authorList>
    </citation>
    <scope>NUCLEOTIDE SEQUENCE</scope>
    <source>
        <strain evidence="13">ChiBcec2-3848</strain>
    </source>
</reference>
<dbReference type="InterPro" id="IPR032828">
    <property type="entry name" value="PolyA_RNA-bd"/>
</dbReference>
<dbReference type="Gene3D" id="3.30.460.10">
    <property type="entry name" value="Beta Polymerase, domain 2"/>
    <property type="match status" value="1"/>
</dbReference>
<dbReference type="SUPFAM" id="SSF81891">
    <property type="entry name" value="Poly A polymerase C-terminal region-like"/>
    <property type="match status" value="1"/>
</dbReference>
<dbReference type="GO" id="GO:0016779">
    <property type="term" value="F:nucleotidyltransferase activity"/>
    <property type="evidence" value="ECO:0007669"/>
    <property type="project" value="UniProtKB-KW"/>
</dbReference>
<dbReference type="Gene3D" id="1.10.246.80">
    <property type="match status" value="1"/>
</dbReference>
<evidence type="ECO:0000259" key="10">
    <source>
        <dbReference type="Pfam" id="PF01743"/>
    </source>
</evidence>
<keyword evidence="4" id="KW-0548">Nucleotidyltransferase</keyword>
<evidence type="ECO:0000256" key="6">
    <source>
        <dbReference type="ARBA" id="ARBA00022741"/>
    </source>
</evidence>
<comment type="caution">
    <text evidence="13">The sequence shown here is derived from an EMBL/GenBank/DDBJ whole genome shotgun (WGS) entry which is preliminary data.</text>
</comment>
<dbReference type="InterPro" id="IPR043519">
    <property type="entry name" value="NT_sf"/>
</dbReference>
<dbReference type="Proteomes" id="UP000823886">
    <property type="component" value="Unassembled WGS sequence"/>
</dbReference>
<dbReference type="InterPro" id="IPR032810">
    <property type="entry name" value="CCA-adding_enz_C"/>
</dbReference>
<protein>
    <submittedName>
        <fullName evidence="13">HD domain-containing protein</fullName>
    </submittedName>
</protein>
<evidence type="ECO:0000259" key="12">
    <source>
        <dbReference type="Pfam" id="PF13735"/>
    </source>
</evidence>
<keyword evidence="7" id="KW-0460">Magnesium</keyword>
<dbReference type="GO" id="GO:0000049">
    <property type="term" value="F:tRNA binding"/>
    <property type="evidence" value="ECO:0007669"/>
    <property type="project" value="TreeGrafter"/>
</dbReference>
<accession>A0A9D2TDD8</accession>
<proteinExistence type="inferred from homology"/>
<dbReference type="NCBIfam" id="TIGR00277">
    <property type="entry name" value="HDIG"/>
    <property type="match status" value="1"/>
</dbReference>
<keyword evidence="6" id="KW-0547">Nucleotide-binding</keyword>
<evidence type="ECO:0000256" key="1">
    <source>
        <dbReference type="ARBA" id="ARBA00001946"/>
    </source>
</evidence>
<reference evidence="13" key="2">
    <citation type="submission" date="2021-04" db="EMBL/GenBank/DDBJ databases">
        <authorList>
            <person name="Gilroy R."/>
        </authorList>
    </citation>
    <scope>NUCLEOTIDE SEQUENCE</scope>
    <source>
        <strain evidence="13">ChiBcec2-3848</strain>
    </source>
</reference>
<dbReference type="InterPro" id="IPR002646">
    <property type="entry name" value="PolA_pol_head_dom"/>
</dbReference>
<dbReference type="InterPro" id="IPR006675">
    <property type="entry name" value="HDIG_dom"/>
</dbReference>
<sequence>MEIQVPKKVQNIIKILQEHGYDAYAVGGCVRDSLLGRVPADWDITTSAKPLEVKALFGRTVDTGLQHGTVTVLLGKEGFEVTTYRIDGEYEDSRHPKEVTFTGELREDLRRRDFTINAMAYNDRTGLVDAFGGIEDLKRKVVRCVGDAQERFTEDALRILRAVRFSAQLGFAIEEETRKAACRLAPTLQKISAERIQTELVKLLTSPHPEYLRTAYELGITRIVLPELDAAMETPQNTPHHCYSVGEHTLKAMEQVEADKVLRLSLLFHDLGKVQARTTDEQGRDHFFGHPQKSEELARQVLKRLRFDNDTIRKVTLLVRFHECPWEVTPKSIRRAVSKVGDLFPLLLKIRRADVLAQSEYRREEKLSRLDETGRIYEEILRKQECVSIKMLAVTGKDLIGAGMKPGKEIGDTLERFLELVLEKPERNTKEYLLSQIR</sequence>
<evidence type="ECO:0000256" key="5">
    <source>
        <dbReference type="ARBA" id="ARBA00022723"/>
    </source>
</evidence>
<evidence type="ECO:0000313" key="14">
    <source>
        <dbReference type="Proteomes" id="UP000823886"/>
    </source>
</evidence>
<comment type="similarity">
    <text evidence="9">Belongs to the tRNA nucleotidyltransferase/poly(A) polymerase family.</text>
</comment>
<keyword evidence="3" id="KW-0819">tRNA processing</keyword>
<evidence type="ECO:0000313" key="13">
    <source>
        <dbReference type="EMBL" id="HJC64618.1"/>
    </source>
</evidence>
<evidence type="ECO:0000259" key="11">
    <source>
        <dbReference type="Pfam" id="PF12627"/>
    </source>
</evidence>
<dbReference type="CDD" id="cd05398">
    <property type="entry name" value="NT_ClassII-CCAase"/>
    <property type="match status" value="1"/>
</dbReference>
<dbReference type="InterPro" id="IPR050264">
    <property type="entry name" value="Bact_CCA-adding_enz_type3_sf"/>
</dbReference>
<name>A0A9D2TDD8_9FIRM</name>
<gene>
    <name evidence="13" type="ORF">H9753_13565</name>
</gene>
<evidence type="ECO:0000256" key="8">
    <source>
        <dbReference type="ARBA" id="ARBA00022884"/>
    </source>
</evidence>
<dbReference type="Pfam" id="PF13735">
    <property type="entry name" value="tRNA_NucTran2_2"/>
    <property type="match status" value="1"/>
</dbReference>
<dbReference type="GO" id="GO:0000166">
    <property type="term" value="F:nucleotide binding"/>
    <property type="evidence" value="ECO:0007669"/>
    <property type="project" value="UniProtKB-KW"/>
</dbReference>
<keyword evidence="2 9" id="KW-0808">Transferase</keyword>
<evidence type="ECO:0000256" key="2">
    <source>
        <dbReference type="ARBA" id="ARBA00022679"/>
    </source>
</evidence>
<dbReference type="PANTHER" id="PTHR46173:SF1">
    <property type="entry name" value="CCA TRNA NUCLEOTIDYLTRANSFERASE 1, MITOCHONDRIAL"/>
    <property type="match status" value="1"/>
</dbReference>
<evidence type="ECO:0000256" key="7">
    <source>
        <dbReference type="ARBA" id="ARBA00022842"/>
    </source>
</evidence>
<feature type="domain" description="tRNA nucleotidyltransferase/poly(A) polymerase RNA and SrmB- binding" evidence="11">
    <location>
        <begin position="170"/>
        <end position="232"/>
    </location>
</feature>
<dbReference type="Gene3D" id="1.10.3090.10">
    <property type="entry name" value="cca-adding enzyme, domain 2"/>
    <property type="match status" value="1"/>
</dbReference>
<keyword evidence="8 9" id="KW-0694">RNA-binding</keyword>
<evidence type="ECO:0000256" key="3">
    <source>
        <dbReference type="ARBA" id="ARBA00022694"/>
    </source>
</evidence>